<dbReference type="InterPro" id="IPR037066">
    <property type="entry name" value="Plug_dom_sf"/>
</dbReference>
<dbReference type="PANTHER" id="PTHR30069:SF29">
    <property type="entry name" value="HEMOGLOBIN AND HEMOGLOBIN-HAPTOGLOBIN-BINDING PROTEIN 1-RELATED"/>
    <property type="match status" value="1"/>
</dbReference>
<feature type="chain" id="PRO_5018672440" evidence="14">
    <location>
        <begin position="20"/>
        <end position="755"/>
    </location>
</feature>
<dbReference type="Proteomes" id="UP000288587">
    <property type="component" value="Unassembled WGS sequence"/>
</dbReference>
<reference evidence="17 18" key="1">
    <citation type="submission" date="2019-01" db="EMBL/GenBank/DDBJ databases">
        <authorList>
            <person name="Chen W.-M."/>
        </authorList>
    </citation>
    <scope>NUCLEOTIDE SEQUENCE [LARGE SCALE GENOMIC DNA]</scope>
    <source>
        <strain evidence="17 18">CCP-18</strain>
    </source>
</reference>
<keyword evidence="3 11" id="KW-0813">Transport</keyword>
<evidence type="ECO:0000313" key="18">
    <source>
        <dbReference type="Proteomes" id="UP000288587"/>
    </source>
</evidence>
<evidence type="ECO:0000256" key="12">
    <source>
        <dbReference type="RuleBase" id="RU003357"/>
    </source>
</evidence>
<evidence type="ECO:0000256" key="2">
    <source>
        <dbReference type="ARBA" id="ARBA00009810"/>
    </source>
</evidence>
<dbReference type="RefSeq" id="WP_127683808.1">
    <property type="nucleotide sequence ID" value="NZ_SACM01000004.1"/>
</dbReference>
<comment type="caution">
    <text evidence="17">The sequence shown here is derived from an EMBL/GenBank/DDBJ whole genome shotgun (WGS) entry which is preliminary data.</text>
</comment>
<dbReference type="AlphaFoldDB" id="A0A3S2UBV5"/>
<protein>
    <submittedName>
        <fullName evidence="17">TonB-dependent receptor</fullName>
    </submittedName>
</protein>
<dbReference type="SUPFAM" id="SSF56935">
    <property type="entry name" value="Porins"/>
    <property type="match status" value="1"/>
</dbReference>
<evidence type="ECO:0000313" key="17">
    <source>
        <dbReference type="EMBL" id="RVT83844.1"/>
    </source>
</evidence>
<dbReference type="PANTHER" id="PTHR30069">
    <property type="entry name" value="TONB-DEPENDENT OUTER MEMBRANE RECEPTOR"/>
    <property type="match status" value="1"/>
</dbReference>
<evidence type="ECO:0000256" key="3">
    <source>
        <dbReference type="ARBA" id="ARBA00022448"/>
    </source>
</evidence>
<evidence type="ECO:0000256" key="8">
    <source>
        <dbReference type="ARBA" id="ARBA00023136"/>
    </source>
</evidence>
<keyword evidence="9 17" id="KW-0675">Receptor</keyword>
<feature type="region of interest" description="Disordered" evidence="13">
    <location>
        <begin position="18"/>
        <end position="62"/>
    </location>
</feature>
<evidence type="ECO:0000256" key="11">
    <source>
        <dbReference type="PROSITE-ProRule" id="PRU01360"/>
    </source>
</evidence>
<feature type="compositionally biased region" description="Pro residues" evidence="13">
    <location>
        <begin position="21"/>
        <end position="39"/>
    </location>
</feature>
<dbReference type="Gene3D" id="2.170.130.10">
    <property type="entry name" value="TonB-dependent receptor, plug domain"/>
    <property type="match status" value="1"/>
</dbReference>
<keyword evidence="6 14" id="KW-0732">Signal</keyword>
<evidence type="ECO:0000256" key="13">
    <source>
        <dbReference type="SAM" id="MobiDB-lite"/>
    </source>
</evidence>
<evidence type="ECO:0000256" key="6">
    <source>
        <dbReference type="ARBA" id="ARBA00022729"/>
    </source>
</evidence>
<evidence type="ECO:0000256" key="14">
    <source>
        <dbReference type="SAM" id="SignalP"/>
    </source>
</evidence>
<accession>A0A3S2UBV5</accession>
<keyword evidence="18" id="KW-1185">Reference proteome</keyword>
<dbReference type="InterPro" id="IPR012910">
    <property type="entry name" value="Plug_dom"/>
</dbReference>
<dbReference type="OrthoDB" id="8671598at2"/>
<dbReference type="Gene3D" id="2.40.170.20">
    <property type="entry name" value="TonB-dependent receptor, beta-barrel domain"/>
    <property type="match status" value="1"/>
</dbReference>
<evidence type="ECO:0000256" key="10">
    <source>
        <dbReference type="ARBA" id="ARBA00023237"/>
    </source>
</evidence>
<dbReference type="Pfam" id="PF00593">
    <property type="entry name" value="TonB_dep_Rec_b-barrel"/>
    <property type="match status" value="1"/>
</dbReference>
<feature type="compositionally biased region" description="Polar residues" evidence="13">
    <location>
        <begin position="51"/>
        <end position="62"/>
    </location>
</feature>
<comment type="subcellular location">
    <subcellularLocation>
        <location evidence="1 11">Cell outer membrane</location>
        <topology evidence="1 11">Multi-pass membrane protein</topology>
    </subcellularLocation>
</comment>
<evidence type="ECO:0000259" key="16">
    <source>
        <dbReference type="Pfam" id="PF07715"/>
    </source>
</evidence>
<evidence type="ECO:0000259" key="15">
    <source>
        <dbReference type="Pfam" id="PF00593"/>
    </source>
</evidence>
<dbReference type="GO" id="GO:0009279">
    <property type="term" value="C:cell outer membrane"/>
    <property type="evidence" value="ECO:0007669"/>
    <property type="project" value="UniProtKB-SubCell"/>
</dbReference>
<comment type="similarity">
    <text evidence="2 11 12">Belongs to the TonB-dependent receptor family.</text>
</comment>
<organism evidence="17 18">
    <name type="scientific">Inhella crocodyli</name>
    <dbReference type="NCBI Taxonomy" id="2499851"/>
    <lineage>
        <taxon>Bacteria</taxon>
        <taxon>Pseudomonadati</taxon>
        <taxon>Pseudomonadota</taxon>
        <taxon>Betaproteobacteria</taxon>
        <taxon>Burkholderiales</taxon>
        <taxon>Sphaerotilaceae</taxon>
        <taxon>Inhella</taxon>
    </lineage>
</organism>
<keyword evidence="5 11" id="KW-0812">Transmembrane</keyword>
<evidence type="ECO:0000256" key="9">
    <source>
        <dbReference type="ARBA" id="ARBA00023170"/>
    </source>
</evidence>
<dbReference type="EMBL" id="SACM01000004">
    <property type="protein sequence ID" value="RVT83844.1"/>
    <property type="molecule type" value="Genomic_DNA"/>
</dbReference>
<keyword evidence="8 11" id="KW-0472">Membrane</keyword>
<dbReference type="GO" id="GO:0015344">
    <property type="term" value="F:siderophore uptake transmembrane transporter activity"/>
    <property type="evidence" value="ECO:0007669"/>
    <property type="project" value="TreeGrafter"/>
</dbReference>
<name>A0A3S2UBV5_9BURK</name>
<evidence type="ECO:0000256" key="7">
    <source>
        <dbReference type="ARBA" id="ARBA00023077"/>
    </source>
</evidence>
<dbReference type="InterPro" id="IPR039426">
    <property type="entry name" value="TonB-dep_rcpt-like"/>
</dbReference>
<dbReference type="InterPro" id="IPR036942">
    <property type="entry name" value="Beta-barrel_TonB_sf"/>
</dbReference>
<feature type="region of interest" description="Disordered" evidence="13">
    <location>
        <begin position="330"/>
        <end position="362"/>
    </location>
</feature>
<evidence type="ECO:0000256" key="4">
    <source>
        <dbReference type="ARBA" id="ARBA00022452"/>
    </source>
</evidence>
<keyword evidence="7 12" id="KW-0798">TonB box</keyword>
<gene>
    <name evidence="17" type="ORF">EOD73_14880</name>
</gene>
<feature type="domain" description="TonB-dependent receptor-like beta-barrel" evidence="15">
    <location>
        <begin position="293"/>
        <end position="717"/>
    </location>
</feature>
<dbReference type="GO" id="GO:0044718">
    <property type="term" value="P:siderophore transmembrane transport"/>
    <property type="evidence" value="ECO:0007669"/>
    <property type="project" value="TreeGrafter"/>
</dbReference>
<keyword evidence="4 11" id="KW-1134">Transmembrane beta strand</keyword>
<feature type="signal peptide" evidence="14">
    <location>
        <begin position="1"/>
        <end position="19"/>
    </location>
</feature>
<evidence type="ECO:0000256" key="5">
    <source>
        <dbReference type="ARBA" id="ARBA00022692"/>
    </source>
</evidence>
<sequence>MNRPTLLSALALAASAAVAQTPPPADPPAPAPTPAPAPAAPQQLDKVEVSGQPSDNAVRRNSTASKIVIGREDLLRFGDGNLADLMRRLPGVTPTGRPGRGGGIAMRGMGGGFTQILVNGERMAPGFSIDQISPDQIERIEIQRAPTAETGARAVAGTINIILREPLAKKLHEFRAQVGGEQGEPQGNLTWTRNDNLGEAINYSLTTVLNHQRRRDGVDSSTTRESVSGLLPATQRDLDGHSFERRTSLNLNARVLWRLGEGEQLMFMPFAVVARGGTESDVALRDTRYASAAAQPYALARTDSDGEFNMLRFGGTYTKRLSEETRLELRANGGRTELSSDSTRVESGGTLPRTQRDQTKNRDDNLNLVAKTTVQTAKEHNWVSGAELEWGQRDNTRVTTVTGQSTSSSGDLGDNLSARSLRFAAYTQDEWQLNPNWSLYAGLRYEQINNRGEAGAGAPSVDNTSRVASPLLHALWKPDPKGRDQVRMSLTRSYRAANLNDLVARRVINAEVPLGPNTEDTPDRAGNPNLKPELATGLELAFEHYLPKGGLLSANVFARQIKGLIRTTQQQELAQDLSGAQVLRFINRPRNLGDARTVGIELEAKARLDEFWADAPKELVPLQLRANLSVFDSSVDGIPGPNNRIDAQPRATANLGADYRVPGTGVSLGASWSFTPEVLIQQTETTQVRTSKRRVWDAYAQWTQTRDLTWRLGLSNLAPLDAFSETVIRNAAFITTTDSVNKTFLNWTLRAEMRF</sequence>
<dbReference type="PROSITE" id="PS52016">
    <property type="entry name" value="TONB_DEPENDENT_REC_3"/>
    <property type="match status" value="1"/>
</dbReference>
<feature type="domain" description="TonB-dependent receptor plug" evidence="16">
    <location>
        <begin position="60"/>
        <end position="158"/>
    </location>
</feature>
<dbReference type="InterPro" id="IPR000531">
    <property type="entry name" value="Beta-barrel_TonB"/>
</dbReference>
<dbReference type="Pfam" id="PF07715">
    <property type="entry name" value="Plug"/>
    <property type="match status" value="1"/>
</dbReference>
<proteinExistence type="inferred from homology"/>
<evidence type="ECO:0000256" key="1">
    <source>
        <dbReference type="ARBA" id="ARBA00004571"/>
    </source>
</evidence>
<dbReference type="CDD" id="cd01347">
    <property type="entry name" value="ligand_gated_channel"/>
    <property type="match status" value="1"/>
</dbReference>
<keyword evidence="10 11" id="KW-0998">Cell outer membrane</keyword>